<dbReference type="GO" id="GO:0016818">
    <property type="term" value="F:hydrolase activity, acting on acid anhydrides, in phosphorus-containing anhydrides"/>
    <property type="evidence" value="ECO:0007669"/>
    <property type="project" value="InterPro"/>
</dbReference>
<dbReference type="CDD" id="cd18008">
    <property type="entry name" value="DEXDc_SHPRH-like"/>
    <property type="match status" value="1"/>
</dbReference>
<evidence type="ECO:0000256" key="9">
    <source>
        <dbReference type="ARBA" id="ARBA00022840"/>
    </source>
</evidence>
<dbReference type="GO" id="GO:0005524">
    <property type="term" value="F:ATP binding"/>
    <property type="evidence" value="ECO:0007669"/>
    <property type="project" value="UniProtKB-KW"/>
</dbReference>
<evidence type="ECO:0000256" key="12">
    <source>
        <dbReference type="SAM" id="MobiDB-lite"/>
    </source>
</evidence>
<dbReference type="GO" id="GO:0008270">
    <property type="term" value="F:zinc ion binding"/>
    <property type="evidence" value="ECO:0007669"/>
    <property type="project" value="UniProtKB-KW"/>
</dbReference>
<sequence>MARSPQSSRKNPKGKRKRVEVDLTADSDEEVQAQPKKQQQSSQNSNDRTDSVLSSGLPYSSQSRSSHSTVAVNNFRPNNGYQHVYSSPYGLPDTTHSEAERESWLTQEDDATADEVVGSQSDSSEDLQLYSEINTKIVGVRYYNGYANPGEHVLIRREPGNPYDSNAIRIDNVAAQQIGHMPKTMATRLAKFVDNRWAKLEGALAGRKGEFDCPLFLRLYGPDPRLDAGIALMEQLRSERISTGPVLKAERDRKKREEDQENARKKMLTEARRAAASQGDSGAHIPTDAHSQWANHNTADGLGLGEPPNMDDILNFSQRFSPRQIKESADKYGVSEEILKNMPLAKSPEVIKTKMLPYQLQGLKWLVDQENPQLPNNSQEAVQLWKKQGNVYTNLATQYSQSSPKLAHGGILADDMGLGKTLEMIALIAADKEHDPGNSGPTLIVSPLSVMSNWADQASRHVKEQHALRVYIYHATGRNEKMTSKDFAKYDIVITTYGTLAVDYVPRNKSAAPPKELRKNGLYSVEWRRIILDEGHTVRNPNSKGAKAACAIFAKCRWILTGTPIVNSLKDLYSAIKFIGVTGGLESLEVCNSVLIRPLKAGDESATALLHAIMSAFVLRRNKDMSFIDLKLPTLNEYKHIVDFSKKERERYEALEKEAKGTLASFEENAATGGKTSNAFQHLLEILLRMRQCCNHWQLCGERVNNLLAQLDKAKTVDLTPENRRGLQGVLQVHIESQEDCPICLETLHQPVITACAHPFGRSCIEQVIETQHKCPMCRAELRDAMKLVEPANEHGDEEVDRKMDISASSTKLEALVKILNASKSSRDKTIVFSQWTRFLDIIETRLQKEGYKYCRIDGTMPAAKRDLALHALEYDDDCTIMLASLGVCAVGLNLTAANQIILSDTWWAPAIEDQAVDRVHRLGQKKECKVFRLVMEGSLEEKTLEVQQEKRKLMMLAFGERSNKRDQSKARALKDIRTLLGPR</sequence>
<dbReference type="SMART" id="SM00487">
    <property type="entry name" value="DEXDc"/>
    <property type="match status" value="1"/>
</dbReference>
<dbReference type="OrthoDB" id="448448at2759"/>
<evidence type="ECO:0000313" key="17">
    <source>
        <dbReference type="Proteomes" id="UP000799441"/>
    </source>
</evidence>
<protein>
    <submittedName>
        <fullName evidence="16">SNF2 family DNA-dependent ATPase domain-containing protein</fullName>
    </submittedName>
</protein>
<dbReference type="InterPro" id="IPR014001">
    <property type="entry name" value="Helicase_ATP-bd"/>
</dbReference>
<evidence type="ECO:0000259" key="14">
    <source>
        <dbReference type="PROSITE" id="PS51192"/>
    </source>
</evidence>
<dbReference type="SMART" id="SM00184">
    <property type="entry name" value="RING"/>
    <property type="match status" value="1"/>
</dbReference>
<dbReference type="EMBL" id="MU003860">
    <property type="protein sequence ID" value="KAF2716851.1"/>
    <property type="molecule type" value="Genomic_DNA"/>
</dbReference>
<dbReference type="SMART" id="SM00490">
    <property type="entry name" value="HELICc"/>
    <property type="match status" value="1"/>
</dbReference>
<dbReference type="PROSITE" id="PS51194">
    <property type="entry name" value="HELICASE_CTER"/>
    <property type="match status" value="1"/>
</dbReference>
<accession>A0A9P4UL07</accession>
<dbReference type="CDD" id="cd16509">
    <property type="entry name" value="RING-HC_HLTF"/>
    <property type="match status" value="1"/>
</dbReference>
<gene>
    <name evidence="16" type="ORF">K431DRAFT_307462</name>
</gene>
<dbReference type="InterPro" id="IPR001650">
    <property type="entry name" value="Helicase_C-like"/>
</dbReference>
<evidence type="ECO:0000256" key="3">
    <source>
        <dbReference type="ARBA" id="ARBA00022723"/>
    </source>
</evidence>
<keyword evidence="17" id="KW-1185">Reference proteome</keyword>
<feature type="compositionally biased region" description="Low complexity" evidence="12">
    <location>
        <begin position="32"/>
        <end position="46"/>
    </location>
</feature>
<feature type="region of interest" description="Disordered" evidence="12">
    <location>
        <begin position="243"/>
        <end position="269"/>
    </location>
</feature>
<comment type="similarity">
    <text evidence="2">Belongs to the SNF2/RAD54 helicase family.</text>
</comment>
<feature type="compositionally biased region" description="Polar residues" evidence="12">
    <location>
        <begin position="51"/>
        <end position="85"/>
    </location>
</feature>
<dbReference type="PANTHER" id="PTHR45626:SF11">
    <property type="entry name" value="FAMILY HELICASE, PUTATIVE (AFU_ORTHOLOGUE AFUA_5G06590)-RELATED"/>
    <property type="match status" value="1"/>
</dbReference>
<dbReference type="InterPro" id="IPR027417">
    <property type="entry name" value="P-loop_NTPase"/>
</dbReference>
<dbReference type="Gene3D" id="3.40.50.10810">
    <property type="entry name" value="Tandem AAA-ATPase domain"/>
    <property type="match status" value="1"/>
</dbReference>
<evidence type="ECO:0000256" key="5">
    <source>
        <dbReference type="ARBA" id="ARBA00022771"/>
    </source>
</evidence>
<feature type="domain" description="RING-type" evidence="13">
    <location>
        <begin position="741"/>
        <end position="779"/>
    </location>
</feature>
<dbReference type="SMART" id="SM00910">
    <property type="entry name" value="HIRAN"/>
    <property type="match status" value="1"/>
</dbReference>
<keyword evidence="8" id="KW-0862">Zinc</keyword>
<dbReference type="AlphaFoldDB" id="A0A9P4UL07"/>
<feature type="region of interest" description="Disordered" evidence="12">
    <location>
        <begin position="1"/>
        <end position="105"/>
    </location>
</feature>
<dbReference type="Gene3D" id="3.30.70.2330">
    <property type="match status" value="1"/>
</dbReference>
<dbReference type="PROSITE" id="PS51192">
    <property type="entry name" value="HELICASE_ATP_BIND_1"/>
    <property type="match status" value="1"/>
</dbReference>
<dbReference type="PROSITE" id="PS50089">
    <property type="entry name" value="ZF_RING_2"/>
    <property type="match status" value="1"/>
</dbReference>
<dbReference type="Gene3D" id="3.40.50.300">
    <property type="entry name" value="P-loop containing nucleotide triphosphate hydrolases"/>
    <property type="match status" value="1"/>
</dbReference>
<name>A0A9P4UL07_9PEZI</name>
<dbReference type="GO" id="GO:0005634">
    <property type="term" value="C:nucleus"/>
    <property type="evidence" value="ECO:0007669"/>
    <property type="project" value="UniProtKB-SubCell"/>
</dbReference>
<evidence type="ECO:0000256" key="11">
    <source>
        <dbReference type="PROSITE-ProRule" id="PRU00175"/>
    </source>
</evidence>
<dbReference type="PANTHER" id="PTHR45626">
    <property type="entry name" value="TRANSCRIPTION TERMINATION FACTOR 2-RELATED"/>
    <property type="match status" value="1"/>
</dbReference>
<evidence type="ECO:0000256" key="2">
    <source>
        <dbReference type="ARBA" id="ARBA00007025"/>
    </source>
</evidence>
<evidence type="ECO:0000313" key="16">
    <source>
        <dbReference type="EMBL" id="KAF2716851.1"/>
    </source>
</evidence>
<keyword evidence="5 11" id="KW-0863">Zinc-finger</keyword>
<dbReference type="Proteomes" id="UP000799441">
    <property type="component" value="Unassembled WGS sequence"/>
</dbReference>
<organism evidence="16 17">
    <name type="scientific">Polychaeton citri CBS 116435</name>
    <dbReference type="NCBI Taxonomy" id="1314669"/>
    <lineage>
        <taxon>Eukaryota</taxon>
        <taxon>Fungi</taxon>
        <taxon>Dikarya</taxon>
        <taxon>Ascomycota</taxon>
        <taxon>Pezizomycotina</taxon>
        <taxon>Dothideomycetes</taxon>
        <taxon>Dothideomycetidae</taxon>
        <taxon>Capnodiales</taxon>
        <taxon>Capnodiaceae</taxon>
        <taxon>Polychaeton</taxon>
    </lineage>
</organism>
<keyword evidence="10" id="KW-0539">Nucleus</keyword>
<evidence type="ECO:0000259" key="13">
    <source>
        <dbReference type="PROSITE" id="PS50089"/>
    </source>
</evidence>
<comment type="caution">
    <text evidence="16">The sequence shown here is derived from an EMBL/GenBank/DDBJ whole genome shotgun (WGS) entry which is preliminary data.</text>
</comment>
<dbReference type="InterPro" id="IPR013083">
    <property type="entry name" value="Znf_RING/FYVE/PHD"/>
</dbReference>
<evidence type="ECO:0000256" key="1">
    <source>
        <dbReference type="ARBA" id="ARBA00004123"/>
    </source>
</evidence>
<dbReference type="GO" id="GO:0006281">
    <property type="term" value="P:DNA repair"/>
    <property type="evidence" value="ECO:0007669"/>
    <property type="project" value="TreeGrafter"/>
</dbReference>
<dbReference type="SUPFAM" id="SSF52540">
    <property type="entry name" value="P-loop containing nucleoside triphosphate hydrolases"/>
    <property type="match status" value="2"/>
</dbReference>
<dbReference type="GO" id="GO:0003676">
    <property type="term" value="F:nucleic acid binding"/>
    <property type="evidence" value="ECO:0007669"/>
    <property type="project" value="InterPro"/>
</dbReference>
<evidence type="ECO:0000256" key="10">
    <source>
        <dbReference type="ARBA" id="ARBA00023242"/>
    </source>
</evidence>
<evidence type="ECO:0000259" key="15">
    <source>
        <dbReference type="PROSITE" id="PS51194"/>
    </source>
</evidence>
<keyword evidence="7" id="KW-0347">Helicase</keyword>
<evidence type="ECO:0000256" key="7">
    <source>
        <dbReference type="ARBA" id="ARBA00022806"/>
    </source>
</evidence>
<dbReference type="InterPro" id="IPR049730">
    <property type="entry name" value="SNF2/RAD54-like_C"/>
</dbReference>
<dbReference type="InterPro" id="IPR038718">
    <property type="entry name" value="SNF2-like_sf"/>
</dbReference>
<dbReference type="InterPro" id="IPR001841">
    <property type="entry name" value="Znf_RING"/>
</dbReference>
<feature type="compositionally biased region" description="Basic and acidic residues" evidence="12">
    <location>
        <begin position="248"/>
        <end position="269"/>
    </location>
</feature>
<keyword evidence="9" id="KW-0067">ATP-binding</keyword>
<dbReference type="InterPro" id="IPR050628">
    <property type="entry name" value="SNF2_RAD54_helicase_TF"/>
</dbReference>
<proteinExistence type="inferred from homology"/>
<dbReference type="CDD" id="cd18793">
    <property type="entry name" value="SF2_C_SNF"/>
    <property type="match status" value="1"/>
</dbReference>
<keyword evidence="3" id="KW-0479">Metal-binding</keyword>
<keyword evidence="6" id="KW-0378">Hydrolase</keyword>
<feature type="domain" description="Helicase ATP-binding" evidence="14">
    <location>
        <begin position="401"/>
        <end position="582"/>
    </location>
</feature>
<keyword evidence="4" id="KW-0547">Nucleotide-binding</keyword>
<evidence type="ECO:0000256" key="8">
    <source>
        <dbReference type="ARBA" id="ARBA00022833"/>
    </source>
</evidence>
<dbReference type="SUPFAM" id="SSF57850">
    <property type="entry name" value="RING/U-box"/>
    <property type="match status" value="1"/>
</dbReference>
<dbReference type="GO" id="GO:0004386">
    <property type="term" value="F:helicase activity"/>
    <property type="evidence" value="ECO:0007669"/>
    <property type="project" value="UniProtKB-KW"/>
</dbReference>
<dbReference type="Pfam" id="PF13923">
    <property type="entry name" value="zf-C3HC4_2"/>
    <property type="match status" value="1"/>
</dbReference>
<dbReference type="Pfam" id="PF08797">
    <property type="entry name" value="HIRAN"/>
    <property type="match status" value="1"/>
</dbReference>
<evidence type="ECO:0000256" key="4">
    <source>
        <dbReference type="ARBA" id="ARBA00022741"/>
    </source>
</evidence>
<dbReference type="Pfam" id="PF00176">
    <property type="entry name" value="SNF2-rel_dom"/>
    <property type="match status" value="1"/>
</dbReference>
<reference evidence="16" key="1">
    <citation type="journal article" date="2020" name="Stud. Mycol.">
        <title>101 Dothideomycetes genomes: a test case for predicting lifestyles and emergence of pathogens.</title>
        <authorList>
            <person name="Haridas S."/>
            <person name="Albert R."/>
            <person name="Binder M."/>
            <person name="Bloem J."/>
            <person name="Labutti K."/>
            <person name="Salamov A."/>
            <person name="Andreopoulos B."/>
            <person name="Baker S."/>
            <person name="Barry K."/>
            <person name="Bills G."/>
            <person name="Bluhm B."/>
            <person name="Cannon C."/>
            <person name="Castanera R."/>
            <person name="Culley D."/>
            <person name="Daum C."/>
            <person name="Ezra D."/>
            <person name="Gonzalez J."/>
            <person name="Henrissat B."/>
            <person name="Kuo A."/>
            <person name="Liang C."/>
            <person name="Lipzen A."/>
            <person name="Lutzoni F."/>
            <person name="Magnuson J."/>
            <person name="Mondo S."/>
            <person name="Nolan M."/>
            <person name="Ohm R."/>
            <person name="Pangilinan J."/>
            <person name="Park H.-J."/>
            <person name="Ramirez L."/>
            <person name="Alfaro M."/>
            <person name="Sun H."/>
            <person name="Tritt A."/>
            <person name="Yoshinaga Y."/>
            <person name="Zwiers L.-H."/>
            <person name="Turgeon B."/>
            <person name="Goodwin S."/>
            <person name="Spatafora J."/>
            <person name="Crous P."/>
            <person name="Grigoriev I."/>
        </authorList>
    </citation>
    <scope>NUCLEOTIDE SEQUENCE</scope>
    <source>
        <strain evidence="16">CBS 116435</strain>
    </source>
</reference>
<dbReference type="InterPro" id="IPR014905">
    <property type="entry name" value="HIRAN"/>
</dbReference>
<dbReference type="GO" id="GO:0008094">
    <property type="term" value="F:ATP-dependent activity, acting on DNA"/>
    <property type="evidence" value="ECO:0007669"/>
    <property type="project" value="TreeGrafter"/>
</dbReference>
<feature type="domain" description="Helicase C-terminal" evidence="15">
    <location>
        <begin position="812"/>
        <end position="978"/>
    </location>
</feature>
<evidence type="ECO:0000256" key="6">
    <source>
        <dbReference type="ARBA" id="ARBA00022801"/>
    </source>
</evidence>
<dbReference type="Pfam" id="PF00271">
    <property type="entry name" value="Helicase_C"/>
    <property type="match status" value="1"/>
</dbReference>
<dbReference type="Gene3D" id="3.30.40.10">
    <property type="entry name" value="Zinc/RING finger domain, C3HC4 (zinc finger)"/>
    <property type="match status" value="1"/>
</dbReference>
<dbReference type="InterPro" id="IPR000330">
    <property type="entry name" value="SNF2_N"/>
</dbReference>
<comment type="subcellular location">
    <subcellularLocation>
        <location evidence="1">Nucleus</location>
    </subcellularLocation>
</comment>